<dbReference type="Proteomes" id="UP000076842">
    <property type="component" value="Unassembled WGS sequence"/>
</dbReference>
<gene>
    <name evidence="1" type="ORF">CALCODRAFT_510919</name>
</gene>
<accession>A0A165E5Q8</accession>
<dbReference type="InParanoid" id="A0A165E5Q8"/>
<organism evidence="1 2">
    <name type="scientific">Calocera cornea HHB12733</name>
    <dbReference type="NCBI Taxonomy" id="1353952"/>
    <lineage>
        <taxon>Eukaryota</taxon>
        <taxon>Fungi</taxon>
        <taxon>Dikarya</taxon>
        <taxon>Basidiomycota</taxon>
        <taxon>Agaricomycotina</taxon>
        <taxon>Dacrymycetes</taxon>
        <taxon>Dacrymycetales</taxon>
        <taxon>Dacrymycetaceae</taxon>
        <taxon>Calocera</taxon>
    </lineage>
</organism>
<dbReference type="STRING" id="1353952.A0A165E5Q8"/>
<proteinExistence type="predicted"/>
<dbReference type="EMBL" id="KV424020">
    <property type="protein sequence ID" value="KZT54152.1"/>
    <property type="molecule type" value="Genomic_DNA"/>
</dbReference>
<evidence type="ECO:0000313" key="2">
    <source>
        <dbReference type="Proteomes" id="UP000076842"/>
    </source>
</evidence>
<sequence>MRSPKWGKIDWRVEAATPALHPFSERAPAEVGMVALSVPSWFASKDALILVPSTDSEAIGKTRVRLLLHRRETSTGAAATARDLGAALDVAKAYASQAGIGTSNSKMTETLNNTEGTVQTLAIIGKALMPLLKNLTWFVDAMTVVSQVHPAASAAWSAVTLVHHLVEDQKKLDERAQGLLEKINDIYSWICHTKDLTRVRDKPGSLKAQETALICICEQTKQCAEFIVKYARVPGFLGRLAQCISLDVDKQINQYTQRLDDLQQNFQTGTMIRMQAVTHETLDKLTDIVDALDQSGSEEERRRLLSVIRDRLVDLPDTIKFFITCRHGRDIGMMLSMRPDVMVKEMPTMEDPSVLEDIFRYIQDKLPTLPEELCWRLANMFQDDFECATEACQRISALEVAKALTVQQEEAVLKEAHTIMQQLHPKPLAKQSAPEVEVMVPAPRTQHLPCSANGLRSPSRSRTT</sequence>
<evidence type="ECO:0008006" key="3">
    <source>
        <dbReference type="Google" id="ProtNLM"/>
    </source>
</evidence>
<name>A0A165E5Q8_9BASI</name>
<dbReference type="OrthoDB" id="3267051at2759"/>
<evidence type="ECO:0000313" key="1">
    <source>
        <dbReference type="EMBL" id="KZT54152.1"/>
    </source>
</evidence>
<keyword evidence="2" id="KW-1185">Reference proteome</keyword>
<dbReference type="AlphaFoldDB" id="A0A165E5Q8"/>
<reference evidence="1 2" key="1">
    <citation type="journal article" date="2016" name="Mol. Biol. Evol.">
        <title>Comparative Genomics of Early-Diverging Mushroom-Forming Fungi Provides Insights into the Origins of Lignocellulose Decay Capabilities.</title>
        <authorList>
            <person name="Nagy L.G."/>
            <person name="Riley R."/>
            <person name="Tritt A."/>
            <person name="Adam C."/>
            <person name="Daum C."/>
            <person name="Floudas D."/>
            <person name="Sun H."/>
            <person name="Yadav J.S."/>
            <person name="Pangilinan J."/>
            <person name="Larsson K.H."/>
            <person name="Matsuura K."/>
            <person name="Barry K."/>
            <person name="Labutti K."/>
            <person name="Kuo R."/>
            <person name="Ohm R.A."/>
            <person name="Bhattacharya S.S."/>
            <person name="Shirouzu T."/>
            <person name="Yoshinaga Y."/>
            <person name="Martin F.M."/>
            <person name="Grigoriev I.V."/>
            <person name="Hibbett D.S."/>
        </authorList>
    </citation>
    <scope>NUCLEOTIDE SEQUENCE [LARGE SCALE GENOMIC DNA]</scope>
    <source>
        <strain evidence="1 2">HHB12733</strain>
    </source>
</reference>
<protein>
    <recommendedName>
        <fullName evidence="3">Fungal STAND N-terminal Goodbye domain-containing protein</fullName>
    </recommendedName>
</protein>